<dbReference type="EMBL" id="FMSV02000550">
    <property type="protein sequence ID" value="SEH08484.1"/>
    <property type="molecule type" value="Genomic_DNA"/>
</dbReference>
<name>A0A1H6FHK2_9GAMM</name>
<evidence type="ECO:0000313" key="3">
    <source>
        <dbReference type="Proteomes" id="UP000236724"/>
    </source>
</evidence>
<gene>
    <name evidence="2" type="ORF">MBHS_04376</name>
</gene>
<feature type="signal peptide" evidence="1">
    <location>
        <begin position="1"/>
        <end position="21"/>
    </location>
</feature>
<organism evidence="2 3">
    <name type="scientific">Candidatus Venteria ishoeyi</name>
    <dbReference type="NCBI Taxonomy" id="1899563"/>
    <lineage>
        <taxon>Bacteria</taxon>
        <taxon>Pseudomonadati</taxon>
        <taxon>Pseudomonadota</taxon>
        <taxon>Gammaproteobacteria</taxon>
        <taxon>Thiotrichales</taxon>
        <taxon>Thiotrichaceae</taxon>
        <taxon>Venteria</taxon>
    </lineage>
</organism>
<evidence type="ECO:0000313" key="2">
    <source>
        <dbReference type="EMBL" id="SEH08484.1"/>
    </source>
</evidence>
<dbReference type="Proteomes" id="UP000236724">
    <property type="component" value="Unassembled WGS sequence"/>
</dbReference>
<feature type="chain" id="PRO_5014634447" description="SoxXA-binding protein SoxK" evidence="1">
    <location>
        <begin position="22"/>
        <end position="99"/>
    </location>
</feature>
<protein>
    <recommendedName>
        <fullName evidence="4">SoxXA-binding protein SoxK</fullName>
    </recommendedName>
</protein>
<reference evidence="2 3" key="1">
    <citation type="submission" date="2016-10" db="EMBL/GenBank/DDBJ databases">
        <authorList>
            <person name="de Groot N.N."/>
        </authorList>
    </citation>
    <scope>NUCLEOTIDE SEQUENCE [LARGE SCALE GENOMIC DNA]</scope>
    <source>
        <strain evidence="2">MBHS1</strain>
    </source>
</reference>
<dbReference type="RefSeq" id="WP_103922027.1">
    <property type="nucleotide sequence ID" value="NZ_FMSV02000550.1"/>
</dbReference>
<evidence type="ECO:0000256" key="1">
    <source>
        <dbReference type="SAM" id="SignalP"/>
    </source>
</evidence>
<keyword evidence="3" id="KW-1185">Reference proteome</keyword>
<evidence type="ECO:0008006" key="4">
    <source>
        <dbReference type="Google" id="ProtNLM"/>
    </source>
</evidence>
<accession>A0A1H6FHK2</accession>
<dbReference type="AlphaFoldDB" id="A0A1H6FHK2"/>
<sequence>MKSASYGLGLALSCFSLSVCAATSAPDAEQAIAAAEQANSKAAAVDYEWRDTGKLLKQAKAALAKGDNEHAIKLAKQARLFSEAGYQQAQAQQNAGPRF</sequence>
<keyword evidence="1" id="KW-0732">Signal</keyword>
<proteinExistence type="predicted"/>